<evidence type="ECO:0000256" key="3">
    <source>
        <dbReference type="ARBA" id="ARBA00008482"/>
    </source>
</evidence>
<dbReference type="GO" id="GO:0005737">
    <property type="term" value="C:cytoplasm"/>
    <property type="evidence" value="ECO:0007669"/>
    <property type="project" value="UniProtKB-SubCell"/>
</dbReference>
<comment type="caution">
    <text evidence="9">The sequence shown here is derived from an EMBL/GenBank/DDBJ whole genome shotgun (WGS) entry which is preliminary data.</text>
</comment>
<dbReference type="InterPro" id="IPR041481">
    <property type="entry name" value="CSN7_helixI"/>
</dbReference>
<protein>
    <submittedName>
        <fullName evidence="9">COPS7B</fullName>
    </submittedName>
</protein>
<dbReference type="OrthoDB" id="10265275at2759"/>
<sequence length="268" mass="29577">MSLEKASSGSILEQFVLLSSGARGAAAVSLIKQALEAPNLYVFGELLDCSSIKQLGENSEHRPYVDLLRLFAYGTCSDYIANRNVLPEISPQMVKKLRHLSIVSLAAKCKQIPYSLLLKELDMPNVRELEDLIIEAIYAGLIKARMDQNEQKLEVYYAMGRDVEMSKLPELLGILEQWTGKCEESLSDIQAQLLDAQQKKSAHMKLKNQTDTEIINIKKTLALASGAERAGIRPSTETMDTDVKSAKKPAKMKGLRGSASKVFKGSNS</sequence>
<feature type="domain" description="PCI" evidence="8">
    <location>
        <begin position="1"/>
        <end position="160"/>
    </location>
</feature>
<dbReference type="Pfam" id="PF01399">
    <property type="entry name" value="PCI"/>
    <property type="match status" value="1"/>
</dbReference>
<dbReference type="EMBL" id="VXIV02000826">
    <property type="protein sequence ID" value="KAF6035813.1"/>
    <property type="molecule type" value="Genomic_DNA"/>
</dbReference>
<dbReference type="SMART" id="SM00088">
    <property type="entry name" value="PINT"/>
    <property type="match status" value="1"/>
</dbReference>
<comment type="subcellular location">
    <subcellularLocation>
        <location evidence="2">Cytoplasm</location>
    </subcellularLocation>
    <subcellularLocation>
        <location evidence="1">Nucleus</location>
    </subcellularLocation>
</comment>
<evidence type="ECO:0000256" key="2">
    <source>
        <dbReference type="ARBA" id="ARBA00004496"/>
    </source>
</evidence>
<name>A0A7J7KC78_BUGNE</name>
<dbReference type="PROSITE" id="PS50250">
    <property type="entry name" value="PCI"/>
    <property type="match status" value="1"/>
</dbReference>
<evidence type="ECO:0000256" key="1">
    <source>
        <dbReference type="ARBA" id="ARBA00004123"/>
    </source>
</evidence>
<dbReference type="PANTHER" id="PTHR15350">
    <property type="entry name" value="COP9 SIGNALOSOME COMPLEX SUBUNIT 7/DENDRITIC CELL PROTEIN GA17"/>
    <property type="match status" value="1"/>
</dbReference>
<evidence type="ECO:0000313" key="10">
    <source>
        <dbReference type="Proteomes" id="UP000593567"/>
    </source>
</evidence>
<feature type="region of interest" description="Disordered" evidence="7">
    <location>
        <begin position="228"/>
        <end position="268"/>
    </location>
</feature>
<keyword evidence="6" id="KW-0539">Nucleus</keyword>
<keyword evidence="4" id="KW-0963">Cytoplasm</keyword>
<comment type="similarity">
    <text evidence="3">Belongs to the CSN7/EIF3M family. CSN7 subfamily.</text>
</comment>
<accession>A0A7J7KC78</accession>
<dbReference type="GO" id="GO:0010387">
    <property type="term" value="P:COP9 signalosome assembly"/>
    <property type="evidence" value="ECO:0007669"/>
    <property type="project" value="InterPro"/>
</dbReference>
<dbReference type="InterPro" id="IPR000717">
    <property type="entry name" value="PCI_dom"/>
</dbReference>
<dbReference type="Pfam" id="PF18392">
    <property type="entry name" value="CSN7a_helixI"/>
    <property type="match status" value="1"/>
</dbReference>
<dbReference type="AlphaFoldDB" id="A0A7J7KC78"/>
<evidence type="ECO:0000313" key="9">
    <source>
        <dbReference type="EMBL" id="KAF6035813.1"/>
    </source>
</evidence>
<dbReference type="Proteomes" id="UP000593567">
    <property type="component" value="Unassembled WGS sequence"/>
</dbReference>
<dbReference type="Pfam" id="PF22061">
    <property type="entry name" value="CSN7_HB_subdom"/>
    <property type="match status" value="1"/>
</dbReference>
<keyword evidence="5" id="KW-0736">Signalosome</keyword>
<evidence type="ECO:0000259" key="8">
    <source>
        <dbReference type="PROSITE" id="PS50250"/>
    </source>
</evidence>
<dbReference type="PANTHER" id="PTHR15350:SF5">
    <property type="entry name" value="COP9 SIGNALOSOME COMPLEX SUBUNIT 7"/>
    <property type="match status" value="1"/>
</dbReference>
<reference evidence="9" key="1">
    <citation type="submission" date="2020-06" db="EMBL/GenBank/DDBJ databases">
        <title>Draft genome of Bugula neritina, a colonial animal packing powerful symbionts and potential medicines.</title>
        <authorList>
            <person name="Rayko M."/>
        </authorList>
    </citation>
    <scope>NUCLEOTIDE SEQUENCE [LARGE SCALE GENOMIC DNA]</scope>
    <source>
        <strain evidence="9">Kwan_BN1</strain>
    </source>
</reference>
<gene>
    <name evidence="9" type="ORF">EB796_005880</name>
</gene>
<keyword evidence="10" id="KW-1185">Reference proteome</keyword>
<dbReference type="GO" id="GO:0008180">
    <property type="term" value="C:COP9 signalosome"/>
    <property type="evidence" value="ECO:0007669"/>
    <property type="project" value="UniProtKB-KW"/>
</dbReference>
<evidence type="ECO:0000256" key="6">
    <source>
        <dbReference type="ARBA" id="ARBA00023242"/>
    </source>
</evidence>
<evidence type="ECO:0000256" key="7">
    <source>
        <dbReference type="SAM" id="MobiDB-lite"/>
    </source>
</evidence>
<organism evidence="9 10">
    <name type="scientific">Bugula neritina</name>
    <name type="common">Brown bryozoan</name>
    <name type="synonym">Sertularia neritina</name>
    <dbReference type="NCBI Taxonomy" id="10212"/>
    <lineage>
        <taxon>Eukaryota</taxon>
        <taxon>Metazoa</taxon>
        <taxon>Spiralia</taxon>
        <taxon>Lophotrochozoa</taxon>
        <taxon>Bryozoa</taxon>
        <taxon>Gymnolaemata</taxon>
        <taxon>Cheilostomatida</taxon>
        <taxon>Flustrina</taxon>
        <taxon>Buguloidea</taxon>
        <taxon>Bugulidae</taxon>
        <taxon>Bugula</taxon>
    </lineage>
</organism>
<evidence type="ECO:0000256" key="5">
    <source>
        <dbReference type="ARBA" id="ARBA00022790"/>
    </source>
</evidence>
<proteinExistence type="inferred from homology"/>
<evidence type="ECO:0000256" key="4">
    <source>
        <dbReference type="ARBA" id="ARBA00022490"/>
    </source>
</evidence>
<dbReference type="InterPro" id="IPR045237">
    <property type="entry name" value="COPS7/eIF3m"/>
</dbReference>